<name>A0AAV7EDY7_ARIFI</name>
<gene>
    <name evidence="1" type="ORF">H6P81_012050</name>
</gene>
<protein>
    <submittedName>
        <fullName evidence="1">Uncharacterized protein</fullName>
    </submittedName>
</protein>
<keyword evidence="2" id="KW-1185">Reference proteome</keyword>
<dbReference type="EMBL" id="JAINDJ010000005">
    <property type="protein sequence ID" value="KAG9445922.1"/>
    <property type="molecule type" value="Genomic_DNA"/>
</dbReference>
<evidence type="ECO:0000313" key="2">
    <source>
        <dbReference type="Proteomes" id="UP000825729"/>
    </source>
</evidence>
<organism evidence="1 2">
    <name type="scientific">Aristolochia fimbriata</name>
    <name type="common">White veined hardy Dutchman's pipe vine</name>
    <dbReference type="NCBI Taxonomy" id="158543"/>
    <lineage>
        <taxon>Eukaryota</taxon>
        <taxon>Viridiplantae</taxon>
        <taxon>Streptophyta</taxon>
        <taxon>Embryophyta</taxon>
        <taxon>Tracheophyta</taxon>
        <taxon>Spermatophyta</taxon>
        <taxon>Magnoliopsida</taxon>
        <taxon>Magnoliidae</taxon>
        <taxon>Piperales</taxon>
        <taxon>Aristolochiaceae</taxon>
        <taxon>Aristolochia</taxon>
    </lineage>
</organism>
<reference evidence="1 2" key="1">
    <citation type="submission" date="2021-07" db="EMBL/GenBank/DDBJ databases">
        <title>The Aristolochia fimbriata genome: insights into angiosperm evolution, floral development and chemical biosynthesis.</title>
        <authorList>
            <person name="Jiao Y."/>
        </authorList>
    </citation>
    <scope>NUCLEOTIDE SEQUENCE [LARGE SCALE GENOMIC DNA]</scope>
    <source>
        <strain evidence="1">IBCAS-2021</strain>
        <tissue evidence="1">Leaf</tissue>
    </source>
</reference>
<sequence>MAMTKTVRMPKKIIEWTRMANPLVPMFPNSTHLILPGNWNKSPGDSRMNRTTAMTTGPQSVIFPFFNLSVSVSLSLRLALGNQDSKRLLRQCCRKGLGKMVFVVWDYAQKDTKLKDEEDKGVKEREAGVIGGGFAPTGTRKENRIKCKWSVKRFENGEGSVPNIINRAQFLRTWAEWRDGPLTVSQISLPFPTSEAKYRCFLAVESLAKIQMFMLLVPELKAVSWRLKWSETQRTIILVKTSRSRSSVAYADSNV</sequence>
<accession>A0AAV7EDY7</accession>
<proteinExistence type="predicted"/>
<evidence type="ECO:0000313" key="1">
    <source>
        <dbReference type="EMBL" id="KAG9445922.1"/>
    </source>
</evidence>
<dbReference type="AlphaFoldDB" id="A0AAV7EDY7"/>
<comment type="caution">
    <text evidence="1">The sequence shown here is derived from an EMBL/GenBank/DDBJ whole genome shotgun (WGS) entry which is preliminary data.</text>
</comment>
<dbReference type="Proteomes" id="UP000825729">
    <property type="component" value="Unassembled WGS sequence"/>
</dbReference>